<comment type="subcellular location">
    <subcellularLocation>
        <location evidence="1">Endoplasmic reticulum membrane</location>
    </subcellularLocation>
</comment>
<feature type="compositionally biased region" description="Polar residues" evidence="9">
    <location>
        <begin position="804"/>
        <end position="836"/>
    </location>
</feature>
<evidence type="ECO:0000256" key="2">
    <source>
        <dbReference type="ARBA" id="ARBA00022448"/>
    </source>
</evidence>
<feature type="compositionally biased region" description="Pro residues" evidence="9">
    <location>
        <begin position="986"/>
        <end position="995"/>
    </location>
</feature>
<keyword evidence="4" id="KW-0256">Endoplasmic reticulum</keyword>
<feature type="compositionally biased region" description="Polar residues" evidence="9">
    <location>
        <begin position="651"/>
        <end position="663"/>
    </location>
</feature>
<dbReference type="PROSITE" id="PS51847">
    <property type="entry name" value="SMP"/>
    <property type="match status" value="1"/>
</dbReference>
<protein>
    <recommendedName>
        <fullName evidence="11">SMP-LTD domain-containing protein</fullName>
    </recommendedName>
</protein>
<dbReference type="GO" id="GO:0015914">
    <property type="term" value="P:phospholipid transport"/>
    <property type="evidence" value="ECO:0007669"/>
    <property type="project" value="TreeGrafter"/>
</dbReference>
<evidence type="ECO:0000256" key="5">
    <source>
        <dbReference type="ARBA" id="ARBA00022989"/>
    </source>
</evidence>
<feature type="compositionally biased region" description="Basic and acidic residues" evidence="9">
    <location>
        <begin position="639"/>
        <end position="649"/>
    </location>
</feature>
<keyword evidence="8 10" id="KW-0472">Membrane</keyword>
<dbReference type="Pfam" id="PF10296">
    <property type="entry name" value="MMM1"/>
    <property type="match status" value="1"/>
</dbReference>
<dbReference type="EMBL" id="ML210172">
    <property type="protein sequence ID" value="TFK26721.1"/>
    <property type="molecule type" value="Genomic_DNA"/>
</dbReference>
<feature type="transmembrane region" description="Helical" evidence="10">
    <location>
        <begin position="7"/>
        <end position="33"/>
    </location>
</feature>
<keyword evidence="13" id="KW-1185">Reference proteome</keyword>
<evidence type="ECO:0000256" key="8">
    <source>
        <dbReference type="ARBA" id="ARBA00023136"/>
    </source>
</evidence>
<evidence type="ECO:0000256" key="3">
    <source>
        <dbReference type="ARBA" id="ARBA00022692"/>
    </source>
</evidence>
<feature type="compositionally biased region" description="Low complexity" evidence="9">
    <location>
        <begin position="694"/>
        <end position="709"/>
    </location>
</feature>
<feature type="compositionally biased region" description="Polar residues" evidence="9">
    <location>
        <begin position="518"/>
        <end position="534"/>
    </location>
</feature>
<sequence>MFKALVYAYVLGGLTFLPLLVAAVIFITIYTAVPVGEADMAKKQRAKLEGASIGSEDEKPDKEQEGGSPELELNDLPTTRKGWLTVRRTFEEVENDNTSYVTLVRSFLDSRSKDPKRSRPKDMWYAVLKRNILYLYEDEEMSECEAAIELSGHDVFIYPEDLPDAELYAKRNAICLRRKPATGAGLPSVTKEMKLQKEDLEMKLEKSSSSDKKKEREILLEAEKRQDAARDEALDPETPWFIFVRSNLEMEDWYFALLHASSHPAQTPTLLPLLDIFKPKDMDHLVNTLDDQPDVIPMRWLNALLGRIFFSHYRTHNLEAYIIGRLMKKLEKVKRPQFLTDISVTEVSVGNRAPMLSKPMLKELTKEGDAAIEVHFQYKGEIRLTVEATAVINLGARFKSYTVKLVLAVVLKELEGNLLIKVKRPPSNRIWYAFTQTPRMVLEVEPIVSDRQITWGMILGTIESKLKEIIQESVVMPNMDDISFFDSMPYLNRGGIFADSSRHSRPAPFAVPPEMTSDAFSTASAPVPDISSSSPEPPLIATSQSEELLTAKTSSSTEVPSKSVIDDPTDSNRNNTRRKTWFSSVRSDDGLSPDILSGLSEEGAVRGRQDISGNKSDKSSSRSKSHSRRLSINSVNSEKSNRTDQDAKSEANGTPQRSSSRLSNCGKDGLETTPGGSPDTRHSKTRTTARRTSDASQRNRSSSPPSFFSTLKSKAADKQALSDAAKETMRKWGMNWGLKKEQAGGTSSGEDSHDGISASSGVNAGTSSGTNHKPRASYADVRAAVAERKGRDRTNDGEGDQYLSPPNSGFVSPSSPSKTGTSDNILGPSFTSSSARLSTPSLTSKKSLPSISRVNTDIDAESSVAVIESPIHVQPKAKTMTIPGIHAKNRGEIQSMGYVAPTPPPPAPSTLLESRLKNPAIQTVYRFWKNPNSSGREDDSVMQQEGNISQDDVQKGAPDVQGGGNNREVTEDVSEKRPTEDVKRPNLPPPLPPRSVPKTVGNFDDGVSSNLAEQSPPSLASQALQNIFTKDESSRPSEEYSGVAGPTHEVDASLGGSADVVPGQMALASVVSPTSLDGGELLSRTPPPLPPRRAQAVV</sequence>
<dbReference type="GO" id="GO:0005789">
    <property type="term" value="C:endoplasmic reticulum membrane"/>
    <property type="evidence" value="ECO:0007669"/>
    <property type="project" value="UniProtKB-SubCell"/>
</dbReference>
<feature type="compositionally biased region" description="Polar residues" evidence="9">
    <location>
        <begin position="1007"/>
        <end position="1028"/>
    </location>
</feature>
<feature type="region of interest" description="Disordered" evidence="9">
    <location>
        <begin position="508"/>
        <end position="849"/>
    </location>
</feature>
<feature type="compositionally biased region" description="Polar residues" evidence="9">
    <location>
        <begin position="757"/>
        <end position="771"/>
    </location>
</feature>
<name>A0A5C3LE49_COPMA</name>
<keyword evidence="3 10" id="KW-0812">Transmembrane</keyword>
<feature type="region of interest" description="Disordered" evidence="9">
    <location>
        <begin position="1071"/>
        <end position="1098"/>
    </location>
</feature>
<dbReference type="OrthoDB" id="26740at2759"/>
<evidence type="ECO:0000256" key="6">
    <source>
        <dbReference type="ARBA" id="ARBA00023055"/>
    </source>
</evidence>
<keyword evidence="7" id="KW-0446">Lipid-binding</keyword>
<evidence type="ECO:0000256" key="7">
    <source>
        <dbReference type="ARBA" id="ARBA00023121"/>
    </source>
</evidence>
<dbReference type="GO" id="GO:0032865">
    <property type="term" value="C:ERMES complex"/>
    <property type="evidence" value="ECO:0007669"/>
    <property type="project" value="TreeGrafter"/>
</dbReference>
<keyword evidence="5 10" id="KW-1133">Transmembrane helix</keyword>
<feature type="compositionally biased region" description="Basic and acidic residues" evidence="9">
    <location>
        <begin position="968"/>
        <end position="984"/>
    </location>
</feature>
<evidence type="ECO:0000259" key="11">
    <source>
        <dbReference type="PROSITE" id="PS51847"/>
    </source>
</evidence>
<evidence type="ECO:0000313" key="12">
    <source>
        <dbReference type="EMBL" id="TFK26721.1"/>
    </source>
</evidence>
<keyword evidence="6" id="KW-0445">Lipid transport</keyword>
<dbReference type="PANTHER" id="PTHR13466:SF19">
    <property type="entry name" value="NUCLEUS-VACUOLE JUNCTION PROTEIN 2"/>
    <property type="match status" value="1"/>
</dbReference>
<dbReference type="InterPro" id="IPR031468">
    <property type="entry name" value="SMP_LBD"/>
</dbReference>
<feature type="compositionally biased region" description="Low complexity" evidence="9">
    <location>
        <begin position="837"/>
        <end position="849"/>
    </location>
</feature>
<feature type="compositionally biased region" description="Polar residues" evidence="9">
    <location>
        <begin position="941"/>
        <end position="951"/>
    </location>
</feature>
<feature type="region of interest" description="Disordered" evidence="9">
    <location>
        <begin position="49"/>
        <end position="75"/>
    </location>
</feature>
<organism evidence="12 13">
    <name type="scientific">Coprinopsis marcescibilis</name>
    <name type="common">Agaric fungus</name>
    <name type="synonym">Psathyrella marcescibilis</name>
    <dbReference type="NCBI Taxonomy" id="230819"/>
    <lineage>
        <taxon>Eukaryota</taxon>
        <taxon>Fungi</taxon>
        <taxon>Dikarya</taxon>
        <taxon>Basidiomycota</taxon>
        <taxon>Agaricomycotina</taxon>
        <taxon>Agaricomycetes</taxon>
        <taxon>Agaricomycetidae</taxon>
        <taxon>Agaricales</taxon>
        <taxon>Agaricineae</taxon>
        <taxon>Psathyrellaceae</taxon>
        <taxon>Coprinopsis</taxon>
    </lineage>
</organism>
<gene>
    <name evidence="12" type="ORF">FA15DRAFT_667210</name>
</gene>
<dbReference type="PANTHER" id="PTHR13466">
    <property type="entry name" value="TEX2 PROTEIN-RELATED"/>
    <property type="match status" value="1"/>
</dbReference>
<feature type="compositionally biased region" description="Basic and acidic residues" evidence="9">
    <location>
        <begin position="56"/>
        <end position="65"/>
    </location>
</feature>
<dbReference type="GO" id="GO:1990456">
    <property type="term" value="P:mitochondrion-endoplasmic reticulum membrane tethering"/>
    <property type="evidence" value="ECO:0007669"/>
    <property type="project" value="TreeGrafter"/>
</dbReference>
<accession>A0A5C3LE49</accession>
<evidence type="ECO:0000256" key="4">
    <source>
        <dbReference type="ARBA" id="ARBA00022824"/>
    </source>
</evidence>
<dbReference type="Proteomes" id="UP000307440">
    <property type="component" value="Unassembled WGS sequence"/>
</dbReference>
<feature type="compositionally biased region" description="Polar residues" evidence="9">
    <location>
        <begin position="541"/>
        <end position="560"/>
    </location>
</feature>
<feature type="compositionally biased region" description="Basic and acidic residues" evidence="9">
    <location>
        <begin position="785"/>
        <end position="796"/>
    </location>
</feature>
<dbReference type="AlphaFoldDB" id="A0A5C3LE49"/>
<dbReference type="GO" id="GO:0008289">
    <property type="term" value="F:lipid binding"/>
    <property type="evidence" value="ECO:0007669"/>
    <property type="project" value="UniProtKB-KW"/>
</dbReference>
<evidence type="ECO:0000256" key="9">
    <source>
        <dbReference type="SAM" id="MobiDB-lite"/>
    </source>
</evidence>
<keyword evidence="2" id="KW-0813">Transport</keyword>
<reference evidence="12 13" key="1">
    <citation type="journal article" date="2019" name="Nat. Ecol. Evol.">
        <title>Megaphylogeny resolves global patterns of mushroom evolution.</title>
        <authorList>
            <person name="Varga T."/>
            <person name="Krizsan K."/>
            <person name="Foldi C."/>
            <person name="Dima B."/>
            <person name="Sanchez-Garcia M."/>
            <person name="Sanchez-Ramirez S."/>
            <person name="Szollosi G.J."/>
            <person name="Szarkandi J.G."/>
            <person name="Papp V."/>
            <person name="Albert L."/>
            <person name="Andreopoulos W."/>
            <person name="Angelini C."/>
            <person name="Antonin V."/>
            <person name="Barry K.W."/>
            <person name="Bougher N.L."/>
            <person name="Buchanan P."/>
            <person name="Buyck B."/>
            <person name="Bense V."/>
            <person name="Catcheside P."/>
            <person name="Chovatia M."/>
            <person name="Cooper J."/>
            <person name="Damon W."/>
            <person name="Desjardin D."/>
            <person name="Finy P."/>
            <person name="Geml J."/>
            <person name="Haridas S."/>
            <person name="Hughes K."/>
            <person name="Justo A."/>
            <person name="Karasinski D."/>
            <person name="Kautmanova I."/>
            <person name="Kiss B."/>
            <person name="Kocsube S."/>
            <person name="Kotiranta H."/>
            <person name="LaButti K.M."/>
            <person name="Lechner B.E."/>
            <person name="Liimatainen K."/>
            <person name="Lipzen A."/>
            <person name="Lukacs Z."/>
            <person name="Mihaltcheva S."/>
            <person name="Morgado L.N."/>
            <person name="Niskanen T."/>
            <person name="Noordeloos M.E."/>
            <person name="Ohm R.A."/>
            <person name="Ortiz-Santana B."/>
            <person name="Ovrebo C."/>
            <person name="Racz N."/>
            <person name="Riley R."/>
            <person name="Savchenko A."/>
            <person name="Shiryaev A."/>
            <person name="Soop K."/>
            <person name="Spirin V."/>
            <person name="Szebenyi C."/>
            <person name="Tomsovsky M."/>
            <person name="Tulloss R.E."/>
            <person name="Uehling J."/>
            <person name="Grigoriev I.V."/>
            <person name="Vagvolgyi C."/>
            <person name="Papp T."/>
            <person name="Martin F.M."/>
            <person name="Miettinen O."/>
            <person name="Hibbett D.S."/>
            <person name="Nagy L.G."/>
        </authorList>
    </citation>
    <scope>NUCLEOTIDE SEQUENCE [LARGE SCALE GENOMIC DNA]</scope>
    <source>
        <strain evidence="12 13">CBS 121175</strain>
    </source>
</reference>
<dbReference type="STRING" id="230819.A0A5C3LE49"/>
<evidence type="ECO:0000256" key="1">
    <source>
        <dbReference type="ARBA" id="ARBA00004586"/>
    </source>
</evidence>
<dbReference type="CDD" id="cd21675">
    <property type="entry name" value="SMP_TEX2"/>
    <property type="match status" value="1"/>
</dbReference>
<feature type="compositionally biased region" description="Basic and acidic residues" evidence="9">
    <location>
        <begin position="603"/>
        <end position="620"/>
    </location>
</feature>
<dbReference type="InterPro" id="IPR019411">
    <property type="entry name" value="MMM1_dom"/>
</dbReference>
<evidence type="ECO:0000256" key="10">
    <source>
        <dbReference type="SAM" id="Phobius"/>
    </source>
</evidence>
<proteinExistence type="predicted"/>
<feature type="domain" description="SMP-LTD" evidence="11">
    <location>
        <begin position="294"/>
        <end position="485"/>
    </location>
</feature>
<evidence type="ECO:0000313" key="13">
    <source>
        <dbReference type="Proteomes" id="UP000307440"/>
    </source>
</evidence>
<feature type="compositionally biased region" description="Basic and acidic residues" evidence="9">
    <location>
        <begin position="1029"/>
        <end position="1038"/>
    </location>
</feature>
<feature type="region of interest" description="Disordered" evidence="9">
    <location>
        <begin position="929"/>
        <end position="1059"/>
    </location>
</feature>